<evidence type="ECO:0000313" key="4">
    <source>
        <dbReference type="Proteomes" id="UP000008229"/>
    </source>
</evidence>
<evidence type="ECO:0000259" key="1">
    <source>
        <dbReference type="Pfam" id="PF13173"/>
    </source>
</evidence>
<dbReference type="Pfam" id="PF13635">
    <property type="entry name" value="DUF4143"/>
    <property type="match status" value="1"/>
</dbReference>
<dbReference type="PANTHER" id="PTHR43566">
    <property type="entry name" value="CONSERVED PROTEIN"/>
    <property type="match status" value="1"/>
</dbReference>
<proteinExistence type="predicted"/>
<accession>D3F6T1</accession>
<dbReference type="InterPro" id="IPR041682">
    <property type="entry name" value="AAA_14"/>
</dbReference>
<feature type="domain" description="DUF4143" evidence="2">
    <location>
        <begin position="192"/>
        <end position="356"/>
    </location>
</feature>
<sequence length="407" mass="44186">MLDFALDELLTDLPALLIVGPRASGKTTTAARRAASTVRLDVPAQAAAFQSDPDAALRNLTEPVLLDEWQVVPEVLGAVKRAVDADFRPGRFLVTGSVRAGIEQEMWPGTGRLVRIEMYPMSVREQLGRASAATFFDALADGAPPPQPTDPPDLRGYVDLALRGGFPAPSLRLRPPAARQWLNGYVEELLLRDVAQLSGGATRPLDTQRLRRYFEAYALNSAGVAEHKTIYDAAGISKVTAIAYEALLTDLFVAERMPSWTSNRLKRLVQQPKRYLVDSSLIGAAVSVDTAGVMRDGDLLGRLLDTFVVGQLRAELGVSRSRPRLHHLRTREGRQEVDVVAELAGQRVVGIEIKASAAPKSSDARHLAWLRDELGDRFAAGVVLHTGPRVFQLDAGIVAAPIASLWA</sequence>
<dbReference type="SUPFAM" id="SSF52540">
    <property type="entry name" value="P-loop containing nucleoside triphosphate hydrolases"/>
    <property type="match status" value="1"/>
</dbReference>
<dbReference type="InterPro" id="IPR025420">
    <property type="entry name" value="DUF4143"/>
</dbReference>
<gene>
    <name evidence="3" type="ordered locus">Cwoe_4315</name>
</gene>
<dbReference type="Pfam" id="PF13173">
    <property type="entry name" value="AAA_14"/>
    <property type="match status" value="1"/>
</dbReference>
<dbReference type="InterPro" id="IPR027417">
    <property type="entry name" value="P-loop_NTPase"/>
</dbReference>
<dbReference type="Proteomes" id="UP000008229">
    <property type="component" value="Chromosome"/>
</dbReference>
<dbReference type="HOGENOM" id="CLU_041527_4_1_11"/>
<dbReference type="EMBL" id="CP001854">
    <property type="protein sequence ID" value="ADB52729.1"/>
    <property type="molecule type" value="Genomic_DNA"/>
</dbReference>
<reference evidence="3 4" key="1">
    <citation type="journal article" date="2010" name="Stand. Genomic Sci.">
        <title>Complete genome sequence of Conexibacter woesei type strain (ID131577).</title>
        <authorList>
            <person name="Pukall R."/>
            <person name="Lapidus A."/>
            <person name="Glavina Del Rio T."/>
            <person name="Copeland A."/>
            <person name="Tice H."/>
            <person name="Cheng J.-F."/>
            <person name="Lucas S."/>
            <person name="Chen F."/>
            <person name="Nolan M."/>
            <person name="Bruce D."/>
            <person name="Goodwin L."/>
            <person name="Pitluck S."/>
            <person name="Mavromatis K."/>
            <person name="Ivanova N."/>
            <person name="Ovchinnikova G."/>
            <person name="Pati A."/>
            <person name="Chen A."/>
            <person name="Palaniappan K."/>
            <person name="Land M."/>
            <person name="Hauser L."/>
            <person name="Chang Y.-J."/>
            <person name="Jeffries C.D."/>
            <person name="Chain P."/>
            <person name="Meincke L."/>
            <person name="Sims D."/>
            <person name="Brettin T."/>
            <person name="Detter J.C."/>
            <person name="Rohde M."/>
            <person name="Goeker M."/>
            <person name="Bristow J."/>
            <person name="Eisen J.A."/>
            <person name="Markowitz V."/>
            <person name="Kyrpides N.C."/>
            <person name="Klenk H.-P."/>
            <person name="Hugenholtz P."/>
        </authorList>
    </citation>
    <scope>NUCLEOTIDE SEQUENCE [LARGE SCALE GENOMIC DNA]</scope>
    <source>
        <strain evidence="4">DSM 14684 / CIP 108061 / JCM 11494 / NBRC 100937 / ID131577</strain>
    </source>
</reference>
<evidence type="ECO:0000313" key="3">
    <source>
        <dbReference type="EMBL" id="ADB52729.1"/>
    </source>
</evidence>
<dbReference type="RefSeq" id="WP_012935780.1">
    <property type="nucleotide sequence ID" value="NC_013739.1"/>
</dbReference>
<evidence type="ECO:0000259" key="2">
    <source>
        <dbReference type="Pfam" id="PF13635"/>
    </source>
</evidence>
<dbReference type="STRING" id="469383.Cwoe_4315"/>
<dbReference type="AlphaFoldDB" id="D3F6T1"/>
<protein>
    <submittedName>
        <fullName evidence="3">AAA family ATPase</fullName>
    </submittedName>
</protein>
<reference evidence="4" key="2">
    <citation type="submission" date="2010-01" db="EMBL/GenBank/DDBJ databases">
        <title>The complete genome of Conexibacter woesei DSM 14684.</title>
        <authorList>
            <consortium name="US DOE Joint Genome Institute (JGI-PGF)"/>
            <person name="Lucas S."/>
            <person name="Copeland A."/>
            <person name="Lapidus A."/>
            <person name="Glavina del Rio T."/>
            <person name="Dalin E."/>
            <person name="Tice H."/>
            <person name="Bruce D."/>
            <person name="Goodwin L."/>
            <person name="Pitluck S."/>
            <person name="Kyrpides N."/>
            <person name="Mavromatis K."/>
            <person name="Ivanova N."/>
            <person name="Mikhailova N."/>
            <person name="Chertkov O."/>
            <person name="Brettin T."/>
            <person name="Detter J.C."/>
            <person name="Han C."/>
            <person name="Larimer F."/>
            <person name="Land M."/>
            <person name="Hauser L."/>
            <person name="Markowitz V."/>
            <person name="Cheng J.-F."/>
            <person name="Hugenholtz P."/>
            <person name="Woyke T."/>
            <person name="Wu D."/>
            <person name="Pukall R."/>
            <person name="Steenblock K."/>
            <person name="Schneider S."/>
            <person name="Klenk H.-P."/>
            <person name="Eisen J.A."/>
        </authorList>
    </citation>
    <scope>NUCLEOTIDE SEQUENCE [LARGE SCALE GENOMIC DNA]</scope>
    <source>
        <strain evidence="4">DSM 14684 / CIP 108061 / JCM 11494 / NBRC 100937 / ID131577</strain>
    </source>
</reference>
<dbReference type="eggNOG" id="COG1373">
    <property type="taxonomic scope" value="Bacteria"/>
</dbReference>
<organism evidence="3 4">
    <name type="scientific">Conexibacter woesei (strain DSM 14684 / CCUG 47730 / CIP 108061 / JCM 11494 / NBRC 100937 / ID131577)</name>
    <dbReference type="NCBI Taxonomy" id="469383"/>
    <lineage>
        <taxon>Bacteria</taxon>
        <taxon>Bacillati</taxon>
        <taxon>Actinomycetota</taxon>
        <taxon>Thermoleophilia</taxon>
        <taxon>Solirubrobacterales</taxon>
        <taxon>Conexibacteraceae</taxon>
        <taxon>Conexibacter</taxon>
    </lineage>
</organism>
<name>D3F6T1_CONWI</name>
<keyword evidence="4" id="KW-1185">Reference proteome</keyword>
<dbReference type="KEGG" id="cwo:Cwoe_4315"/>
<dbReference type="PANTHER" id="PTHR43566:SF2">
    <property type="entry name" value="DUF4143 DOMAIN-CONTAINING PROTEIN"/>
    <property type="match status" value="1"/>
</dbReference>
<feature type="domain" description="AAA" evidence="1">
    <location>
        <begin position="14"/>
        <end position="126"/>
    </location>
</feature>